<comment type="caution">
    <text evidence="4">The sequence shown here is derived from an EMBL/GenBank/DDBJ whole genome shotgun (WGS) entry which is preliminary data.</text>
</comment>
<dbReference type="InterPro" id="IPR008978">
    <property type="entry name" value="HSP20-like_chaperone"/>
</dbReference>
<proteinExistence type="inferred from homology"/>
<evidence type="ECO:0000259" key="3">
    <source>
        <dbReference type="PROSITE" id="PS01031"/>
    </source>
</evidence>
<accession>A0A8J7C170</accession>
<dbReference type="Gene3D" id="2.60.40.790">
    <property type="match status" value="1"/>
</dbReference>
<reference evidence="4 5" key="1">
    <citation type="submission" date="2020-08" db="EMBL/GenBank/DDBJ databases">
        <title>Acidobacteriota in marine sediments use diverse sulfur dissimilation pathways.</title>
        <authorList>
            <person name="Wasmund K."/>
        </authorList>
    </citation>
    <scope>NUCLEOTIDE SEQUENCE [LARGE SCALE GENOMIC DNA]</scope>
    <source>
        <strain evidence="4">MAG AM4</strain>
    </source>
</reference>
<name>A0A8J7C170_9BACT</name>
<dbReference type="PROSITE" id="PS01031">
    <property type="entry name" value="SHSP"/>
    <property type="match status" value="1"/>
</dbReference>
<dbReference type="CDD" id="cd06464">
    <property type="entry name" value="ACD_sHsps-like"/>
    <property type="match status" value="1"/>
</dbReference>
<dbReference type="Pfam" id="PF00011">
    <property type="entry name" value="HSP20"/>
    <property type="match status" value="1"/>
</dbReference>
<evidence type="ECO:0000256" key="1">
    <source>
        <dbReference type="PROSITE-ProRule" id="PRU00285"/>
    </source>
</evidence>
<protein>
    <submittedName>
        <fullName evidence="4">Hsp20/alpha crystallin family protein</fullName>
    </submittedName>
</protein>
<dbReference type="Proteomes" id="UP000648239">
    <property type="component" value="Unassembled WGS sequence"/>
</dbReference>
<dbReference type="EMBL" id="JACXWD010000002">
    <property type="protein sequence ID" value="MBD3866705.1"/>
    <property type="molecule type" value="Genomic_DNA"/>
</dbReference>
<dbReference type="InterPro" id="IPR002068">
    <property type="entry name" value="A-crystallin/Hsp20_dom"/>
</dbReference>
<gene>
    <name evidence="4" type="ORF">IFK94_01145</name>
</gene>
<sequence>MAERPDWDPMTDLMSVQKQMNRLFESALGKVGFDADAGLGAWSPVADVYDEPGRRVFCLELPGLSLDDIGVRIDADELIVEGDRKMVRDDPGEQFQRVERSYGKFMRKFRLPSNVDRGSVRARYRGGVLTISLERNDAAEPERFQVAID</sequence>
<comment type="similarity">
    <text evidence="1 2">Belongs to the small heat shock protein (HSP20) family.</text>
</comment>
<dbReference type="AlphaFoldDB" id="A0A8J7C170"/>
<evidence type="ECO:0000256" key="2">
    <source>
        <dbReference type="RuleBase" id="RU003616"/>
    </source>
</evidence>
<evidence type="ECO:0000313" key="5">
    <source>
        <dbReference type="Proteomes" id="UP000648239"/>
    </source>
</evidence>
<dbReference type="InterPro" id="IPR031107">
    <property type="entry name" value="Small_HSP"/>
</dbReference>
<dbReference type="SUPFAM" id="SSF49764">
    <property type="entry name" value="HSP20-like chaperones"/>
    <property type="match status" value="1"/>
</dbReference>
<organism evidence="4 5">
    <name type="scientific">Candidatus Polarisedimenticola svalbardensis</name>
    <dbReference type="NCBI Taxonomy" id="2886004"/>
    <lineage>
        <taxon>Bacteria</taxon>
        <taxon>Pseudomonadati</taxon>
        <taxon>Acidobacteriota</taxon>
        <taxon>Candidatus Polarisedimenticolia</taxon>
        <taxon>Candidatus Polarisedimenticolales</taxon>
        <taxon>Candidatus Polarisedimenticolaceae</taxon>
        <taxon>Candidatus Polarisedimenticola</taxon>
    </lineage>
</organism>
<dbReference type="PANTHER" id="PTHR11527">
    <property type="entry name" value="HEAT-SHOCK PROTEIN 20 FAMILY MEMBER"/>
    <property type="match status" value="1"/>
</dbReference>
<evidence type="ECO:0000313" key="4">
    <source>
        <dbReference type="EMBL" id="MBD3866705.1"/>
    </source>
</evidence>
<feature type="domain" description="SHSP" evidence="3">
    <location>
        <begin position="36"/>
        <end position="149"/>
    </location>
</feature>